<evidence type="ECO:0008006" key="3">
    <source>
        <dbReference type="Google" id="ProtNLM"/>
    </source>
</evidence>
<evidence type="ECO:0000313" key="2">
    <source>
        <dbReference type="Proteomes" id="UP000671862"/>
    </source>
</evidence>
<evidence type="ECO:0000313" key="1">
    <source>
        <dbReference type="EMBL" id="QTA38610.1"/>
    </source>
</evidence>
<protein>
    <recommendedName>
        <fullName evidence="3">DUF5723 domain-containing protein</fullName>
    </recommendedName>
</protein>
<accession>A0ABX7SB69</accession>
<gene>
    <name evidence="1" type="ORF">JYK00_03615</name>
</gene>
<keyword evidence="2" id="KW-1185">Reference proteome</keyword>
<proteinExistence type="predicted"/>
<dbReference type="EMBL" id="CP071446">
    <property type="protein sequence ID" value="QTA38610.1"/>
    <property type="molecule type" value="Genomic_DNA"/>
</dbReference>
<organism evidence="1 2">
    <name type="scientific">Thermosipho ferrireducens</name>
    <dbReference type="NCBI Taxonomy" id="2571116"/>
    <lineage>
        <taxon>Bacteria</taxon>
        <taxon>Thermotogati</taxon>
        <taxon>Thermotogota</taxon>
        <taxon>Thermotogae</taxon>
        <taxon>Thermotogales</taxon>
        <taxon>Fervidobacteriaceae</taxon>
        <taxon>Thermosipho</taxon>
    </lineage>
</organism>
<sequence>MVRKIIISVILILVYLSVFALPYSPFGVFGNPGIVFKDFWLMGMSGYGDFTMNQKLFSLEGLNALLNEGVVDLNEVRQVKVAFRADAGLYSVFKIWKLGVSSYLTLNTDLLFALPDEVTSFIKDNINISKTYAATDSNFLFSEAYLDLGINIHFGDFFIGPVLYLPILYVDKENTLLDFMYTSSASPAEAQLLLDANISIYSAILLDQYGLSVKALSTASKKSLGLGLNIGYAGKNFGIALKNFPLKVPEIDYNAEVNAYVNFTYTGNGTDITTSSTANTLITDFVKTATSLVVERQPEITSYLIFGSGFKVGFLGRYRIDGIWNVKSFVMLDLALLKAYYSLEVGNILPGYIHTIGAMLDMHFMFLDISGTMIADDLVPGPGTRPGYGIKVNFGMGI</sequence>
<dbReference type="Proteomes" id="UP000671862">
    <property type="component" value="Chromosome"/>
</dbReference>
<name>A0ABX7SB69_9BACT</name>
<dbReference type="RefSeq" id="WP_207567328.1">
    <property type="nucleotide sequence ID" value="NZ_CP071446.1"/>
</dbReference>
<reference evidence="1 2" key="1">
    <citation type="submission" date="2021-03" db="EMBL/GenBank/DDBJ databases">
        <title>Thermosipho ferrireducens sp.nov., an anaerobic thermophilic iron-reducing bacterium isolated from a deep-sea hydrothermal sulfide deposits.</title>
        <authorList>
            <person name="Zeng X."/>
            <person name="Chen Y."/>
            <person name="Shao Z."/>
        </authorList>
    </citation>
    <scope>NUCLEOTIDE SEQUENCE [LARGE SCALE GENOMIC DNA]</scope>
    <source>
        <strain evidence="1 2">JL129W03</strain>
    </source>
</reference>